<evidence type="ECO:0000313" key="2">
    <source>
        <dbReference type="EMBL" id="MFE9605560.1"/>
    </source>
</evidence>
<evidence type="ECO:0000256" key="1">
    <source>
        <dbReference type="SAM" id="MobiDB-lite"/>
    </source>
</evidence>
<comment type="caution">
    <text evidence="2">The sequence shown here is derived from an EMBL/GenBank/DDBJ whole genome shotgun (WGS) entry which is preliminary data.</text>
</comment>
<keyword evidence="3" id="KW-1185">Reference proteome</keyword>
<protein>
    <submittedName>
        <fullName evidence="2">Uncharacterized protein</fullName>
    </submittedName>
</protein>
<dbReference type="Proteomes" id="UP001601303">
    <property type="component" value="Unassembled WGS sequence"/>
</dbReference>
<dbReference type="RefSeq" id="WP_388114321.1">
    <property type="nucleotide sequence ID" value="NZ_JBIAHM010000020.1"/>
</dbReference>
<name>A0ABW6MHH3_9ACTN</name>
<evidence type="ECO:0000313" key="3">
    <source>
        <dbReference type="Proteomes" id="UP001601303"/>
    </source>
</evidence>
<dbReference type="EMBL" id="JBIAHM010000020">
    <property type="protein sequence ID" value="MFE9605560.1"/>
    <property type="molecule type" value="Genomic_DNA"/>
</dbReference>
<reference evidence="2 3" key="1">
    <citation type="submission" date="2024-10" db="EMBL/GenBank/DDBJ databases">
        <title>The Natural Products Discovery Center: Release of the First 8490 Sequenced Strains for Exploring Actinobacteria Biosynthetic Diversity.</title>
        <authorList>
            <person name="Kalkreuter E."/>
            <person name="Kautsar S.A."/>
            <person name="Yang D."/>
            <person name="Bader C.D."/>
            <person name="Teijaro C.N."/>
            <person name="Fluegel L."/>
            <person name="Davis C.M."/>
            <person name="Simpson J.R."/>
            <person name="Lauterbach L."/>
            <person name="Steele A.D."/>
            <person name="Gui C."/>
            <person name="Meng S."/>
            <person name="Li G."/>
            <person name="Viehrig K."/>
            <person name="Ye F."/>
            <person name="Su P."/>
            <person name="Kiefer A.F."/>
            <person name="Nichols A."/>
            <person name="Cepeda A.J."/>
            <person name="Yan W."/>
            <person name="Fan B."/>
            <person name="Jiang Y."/>
            <person name="Adhikari A."/>
            <person name="Zheng C.-J."/>
            <person name="Schuster L."/>
            <person name="Cowan T.M."/>
            <person name="Smanski M.J."/>
            <person name="Chevrette M.G."/>
            <person name="De Carvalho L.P.S."/>
            <person name="Shen B."/>
        </authorList>
    </citation>
    <scope>NUCLEOTIDE SEQUENCE [LARGE SCALE GENOMIC DNA]</scope>
    <source>
        <strain evidence="2 3">NPDC006488</strain>
    </source>
</reference>
<gene>
    <name evidence="2" type="ORF">ACFYNQ_44335</name>
</gene>
<sequence length="99" mass="11154">MTYLHPLLFCAPAVLALLVRRSRRGESIAAELARIIRDVLTLRMVLHDSEPGERQRLITAHSNWRTDSRTARKGTTSSRTPSRNTNGEPDITGGRECDR</sequence>
<organism evidence="2 3">
    <name type="scientific">Streptomyces hokutonensis</name>
    <dbReference type="NCBI Taxonomy" id="1306990"/>
    <lineage>
        <taxon>Bacteria</taxon>
        <taxon>Bacillati</taxon>
        <taxon>Actinomycetota</taxon>
        <taxon>Actinomycetes</taxon>
        <taxon>Kitasatosporales</taxon>
        <taxon>Streptomycetaceae</taxon>
        <taxon>Streptomyces</taxon>
    </lineage>
</organism>
<proteinExistence type="predicted"/>
<accession>A0ABW6MHH3</accession>
<feature type="region of interest" description="Disordered" evidence="1">
    <location>
        <begin position="59"/>
        <end position="99"/>
    </location>
</feature>
<feature type="compositionally biased region" description="Low complexity" evidence="1">
    <location>
        <begin position="75"/>
        <end position="86"/>
    </location>
</feature>